<evidence type="ECO:0000256" key="2">
    <source>
        <dbReference type="ARBA" id="ARBA00022771"/>
    </source>
</evidence>
<keyword evidence="1" id="KW-0479">Metal-binding</keyword>
<dbReference type="Gene3D" id="1.20.120.910">
    <property type="entry name" value="DksA, coiled-coil domain"/>
    <property type="match status" value="1"/>
</dbReference>
<dbReference type="GO" id="GO:0008270">
    <property type="term" value="F:zinc ion binding"/>
    <property type="evidence" value="ECO:0007669"/>
    <property type="project" value="UniProtKB-KW"/>
</dbReference>
<accession>A0A4Q7M3S9</accession>
<dbReference type="InterPro" id="IPR000962">
    <property type="entry name" value="Znf_DskA_TraR"/>
</dbReference>
<evidence type="ECO:0000313" key="8">
    <source>
        <dbReference type="Proteomes" id="UP000293852"/>
    </source>
</evidence>
<dbReference type="OrthoDB" id="9803742at2"/>
<protein>
    <submittedName>
        <fullName evidence="7">TraR/DksA family transcriptional regulator</fullName>
    </submittedName>
</protein>
<proteinExistence type="predicted"/>
<sequence length="157" mass="17143">MSKATPAAEPTVAHIIDQTFPDLARDVTSFPVREGEEPWTLAEIHELAAGLLADRERLEAELAAADRDLSDLLRNSGDGAGDDQADYGSSALEREQELTLVNNMRDLLAQTKRAIERIKTGAYGTCEVTGLPIGKARLQAFPRATLSVEAKAREERR</sequence>
<evidence type="ECO:0000256" key="4">
    <source>
        <dbReference type="PROSITE-ProRule" id="PRU00510"/>
    </source>
</evidence>
<keyword evidence="8" id="KW-1185">Reference proteome</keyword>
<evidence type="ECO:0000313" key="7">
    <source>
        <dbReference type="EMBL" id="RZS61282.1"/>
    </source>
</evidence>
<name>A0A4Q7M3S9_9MICO</name>
<dbReference type="SUPFAM" id="SSF57716">
    <property type="entry name" value="Glucocorticoid receptor-like (DNA-binding domain)"/>
    <property type="match status" value="1"/>
</dbReference>
<evidence type="ECO:0000256" key="5">
    <source>
        <dbReference type="SAM" id="MobiDB-lite"/>
    </source>
</evidence>
<evidence type="ECO:0000256" key="3">
    <source>
        <dbReference type="ARBA" id="ARBA00022833"/>
    </source>
</evidence>
<dbReference type="InterPro" id="IPR037187">
    <property type="entry name" value="DnaK_N"/>
</dbReference>
<comment type="caution">
    <text evidence="7">The sequence shown here is derived from an EMBL/GenBank/DDBJ whole genome shotgun (WGS) entry which is preliminary data.</text>
</comment>
<dbReference type="PANTHER" id="PTHR33823:SF2">
    <property type="entry name" value="RNA POLYMERASE-BINDING TRANSCRIPTION FACTOR DKSA"/>
    <property type="match status" value="1"/>
</dbReference>
<dbReference type="SUPFAM" id="SSF109635">
    <property type="entry name" value="DnaK suppressor protein DksA, alpha-hairpin domain"/>
    <property type="match status" value="1"/>
</dbReference>
<feature type="zinc finger region" description="dksA C4-type" evidence="4">
    <location>
        <begin position="126"/>
        <end position="150"/>
    </location>
</feature>
<dbReference type="PROSITE" id="PS51128">
    <property type="entry name" value="ZF_DKSA_2"/>
    <property type="match status" value="1"/>
</dbReference>
<dbReference type="PROSITE" id="PS01102">
    <property type="entry name" value="ZF_DKSA_1"/>
    <property type="match status" value="1"/>
</dbReference>
<feature type="domain" description="Zinc finger DksA/TraR C4-type" evidence="6">
    <location>
        <begin position="121"/>
        <end position="156"/>
    </location>
</feature>
<feature type="region of interest" description="Disordered" evidence="5">
    <location>
        <begin position="72"/>
        <end position="91"/>
    </location>
</feature>
<dbReference type="AlphaFoldDB" id="A0A4Q7M3S9"/>
<dbReference type="EMBL" id="SGWX01000001">
    <property type="protein sequence ID" value="RZS61282.1"/>
    <property type="molecule type" value="Genomic_DNA"/>
</dbReference>
<organism evidence="7 8">
    <name type="scientific">Xylanimonas ulmi</name>
    <dbReference type="NCBI Taxonomy" id="228973"/>
    <lineage>
        <taxon>Bacteria</taxon>
        <taxon>Bacillati</taxon>
        <taxon>Actinomycetota</taxon>
        <taxon>Actinomycetes</taxon>
        <taxon>Micrococcales</taxon>
        <taxon>Promicromonosporaceae</taxon>
        <taxon>Xylanimonas</taxon>
    </lineage>
</organism>
<dbReference type="InterPro" id="IPR020458">
    <property type="entry name" value="Znf_DskA_TraR_CS"/>
</dbReference>
<dbReference type="Proteomes" id="UP000293852">
    <property type="component" value="Unassembled WGS sequence"/>
</dbReference>
<dbReference type="RefSeq" id="WP_130413850.1">
    <property type="nucleotide sequence ID" value="NZ_SGWX01000001.1"/>
</dbReference>
<keyword evidence="2" id="KW-0863">Zinc-finger</keyword>
<dbReference type="PANTHER" id="PTHR33823">
    <property type="entry name" value="RNA POLYMERASE-BINDING TRANSCRIPTION FACTOR DKSA-RELATED"/>
    <property type="match status" value="1"/>
</dbReference>
<evidence type="ECO:0000259" key="6">
    <source>
        <dbReference type="Pfam" id="PF01258"/>
    </source>
</evidence>
<dbReference type="Pfam" id="PF01258">
    <property type="entry name" value="zf-dskA_traR"/>
    <property type="match status" value="1"/>
</dbReference>
<evidence type="ECO:0000256" key="1">
    <source>
        <dbReference type="ARBA" id="ARBA00022723"/>
    </source>
</evidence>
<reference evidence="7 8" key="1">
    <citation type="submission" date="2019-02" db="EMBL/GenBank/DDBJ databases">
        <title>Sequencing the genomes of 1000 actinobacteria strains.</title>
        <authorList>
            <person name="Klenk H.-P."/>
        </authorList>
    </citation>
    <scope>NUCLEOTIDE SEQUENCE [LARGE SCALE GENOMIC DNA]</scope>
    <source>
        <strain evidence="7 8">DSM 16932</strain>
    </source>
</reference>
<gene>
    <name evidence="7" type="ORF">EV386_1579</name>
</gene>
<keyword evidence="3" id="KW-0862">Zinc</keyword>